<dbReference type="InterPro" id="IPR032881">
    <property type="entry name" value="Oberon-like_PHD"/>
</dbReference>
<dbReference type="Pfam" id="PF07227">
    <property type="entry name" value="PHD_Oberon"/>
    <property type="match status" value="1"/>
</dbReference>
<dbReference type="EMBL" id="CM010720">
    <property type="protein sequence ID" value="RZC67196.1"/>
    <property type="molecule type" value="Genomic_DNA"/>
</dbReference>
<dbReference type="GO" id="GO:0040029">
    <property type="term" value="P:epigenetic regulation of gene expression"/>
    <property type="evidence" value="ECO:0007669"/>
    <property type="project" value="InterPro"/>
</dbReference>
<dbReference type="Proteomes" id="UP000316621">
    <property type="component" value="Chromosome 6"/>
</dbReference>
<dbReference type="GO" id="GO:0010048">
    <property type="term" value="P:vernalization response"/>
    <property type="evidence" value="ECO:0007669"/>
    <property type="project" value="InterPro"/>
</dbReference>
<dbReference type="GO" id="GO:0005634">
    <property type="term" value="C:nucleus"/>
    <property type="evidence" value="ECO:0007669"/>
    <property type="project" value="UniProtKB-SubCell"/>
</dbReference>
<dbReference type="AlphaFoldDB" id="A0A4Y7K2Z7"/>
<dbReference type="InterPro" id="IPR036116">
    <property type="entry name" value="FN3_sf"/>
</dbReference>
<keyword evidence="9" id="KW-1185">Reference proteome</keyword>
<accession>A0A4Y7K2Z7</accession>
<evidence type="ECO:0000256" key="6">
    <source>
        <dbReference type="SAM" id="MobiDB-lite"/>
    </source>
</evidence>
<sequence length="631" mass="71623">MGKPDENYFTPMEPALSLGSCLDPAKCRGYVLDPEKCSRLSLEQKRELVHQIARWSTHAAPEFLSSWTRAEILEVICAEMGKERKYSGLTKPQMIDHLLKVVSMNSGTAKANDSRTLTGFKRQRQKEHLHQFDSDSDHLLLSNIGQDHIETQLCENVACQATLTLKDKFCKRCSCCICYKYDDNKDPSLWLTCSSDHHNQDDSCGMSCHLECALTNEKAGIMNTGCNIKLDGGFYCVSCGKVNELLGCWRKQLLIAQSARRVDKLYHRLSLSRKILKGTERFKEQQKILDTAVLKLKKEVGPLHQVCSNLERGIVNRLACGAEVQKLCSLAIESFETMFPGMNYDRAGSDIPPSCKIRFEEASPGSVVVVLKYDKKKLEGSFGCRLWYRQSTVMYYPEKPAFLVLIPQTRFVISDLDPSTEYFFKVSMFNGSRELGVWEANYVTQTSSRSSIVGQYEEQQKEGQQNSQRGSTNTSDNKLAYSDEHSKLCSLEDINKNDDSHVLSNTKDSVPIVSSTSAPPPTPYKSDGIHEPSGFGVQKHNSESNNEYCTRVIRWLEREGHMKKEFRVKFLNWFSLKATAQDIRVVTAYVDTLIDEPSSLADQIVDTFTDKISKEQRKPHRWNGFCTAFWH</sequence>
<keyword evidence="4" id="KW-0862">Zinc</keyword>
<evidence type="ECO:0000259" key="7">
    <source>
        <dbReference type="PROSITE" id="PS50853"/>
    </source>
</evidence>
<evidence type="ECO:0000256" key="4">
    <source>
        <dbReference type="ARBA" id="ARBA00022833"/>
    </source>
</evidence>
<proteinExistence type="predicted"/>
<feature type="region of interest" description="Disordered" evidence="6">
    <location>
        <begin position="500"/>
        <end position="526"/>
    </location>
</feature>
<dbReference type="Pfam" id="PF23376">
    <property type="entry name" value="Fn3_VIN3"/>
    <property type="match status" value="1"/>
</dbReference>
<feature type="compositionally biased region" description="Low complexity" evidence="6">
    <location>
        <begin position="454"/>
        <end position="465"/>
    </location>
</feature>
<name>A0A4Y7K2Z7_PAPSO</name>
<dbReference type="InterPro" id="IPR056990">
    <property type="entry name" value="VIN3-like_C"/>
</dbReference>
<evidence type="ECO:0000256" key="3">
    <source>
        <dbReference type="ARBA" id="ARBA00022771"/>
    </source>
</evidence>
<keyword evidence="2" id="KW-0479">Metal-binding</keyword>
<dbReference type="PANTHER" id="PTHR46286:SF6">
    <property type="entry name" value="OS08G0220600 PROTEIN"/>
    <property type="match status" value="1"/>
</dbReference>
<evidence type="ECO:0000313" key="8">
    <source>
        <dbReference type="EMBL" id="RZC67196.1"/>
    </source>
</evidence>
<evidence type="ECO:0000313" key="9">
    <source>
        <dbReference type="Proteomes" id="UP000316621"/>
    </source>
</evidence>
<reference evidence="8 9" key="1">
    <citation type="journal article" date="2018" name="Science">
        <title>The opium poppy genome and morphinan production.</title>
        <authorList>
            <person name="Guo L."/>
            <person name="Winzer T."/>
            <person name="Yang X."/>
            <person name="Li Y."/>
            <person name="Ning Z."/>
            <person name="He Z."/>
            <person name="Teodor R."/>
            <person name="Lu Y."/>
            <person name="Bowser T.A."/>
            <person name="Graham I.A."/>
            <person name="Ye K."/>
        </authorList>
    </citation>
    <scope>NUCLEOTIDE SEQUENCE [LARGE SCALE GENOMIC DNA]</scope>
    <source>
        <strain evidence="9">cv. HN1</strain>
        <tissue evidence="8">Leaves</tissue>
    </source>
</reference>
<evidence type="ECO:0000256" key="2">
    <source>
        <dbReference type="ARBA" id="ARBA00022723"/>
    </source>
</evidence>
<dbReference type="GO" id="GO:0008270">
    <property type="term" value="F:zinc ion binding"/>
    <property type="evidence" value="ECO:0007669"/>
    <property type="project" value="UniProtKB-KW"/>
</dbReference>
<feature type="compositionally biased region" description="Polar residues" evidence="6">
    <location>
        <begin position="502"/>
        <end position="517"/>
    </location>
</feature>
<dbReference type="InterPro" id="IPR003961">
    <property type="entry name" value="FN3_dom"/>
</dbReference>
<dbReference type="CDD" id="cd00063">
    <property type="entry name" value="FN3"/>
    <property type="match status" value="1"/>
</dbReference>
<dbReference type="InterPro" id="IPR058585">
    <property type="entry name" value="Fn3_VIN3"/>
</dbReference>
<feature type="region of interest" description="Disordered" evidence="6">
    <location>
        <begin position="453"/>
        <end position="479"/>
    </location>
</feature>
<dbReference type="SUPFAM" id="SSF49265">
    <property type="entry name" value="Fibronectin type III"/>
    <property type="match status" value="1"/>
</dbReference>
<gene>
    <name evidence="8" type="ORF">C5167_010886</name>
</gene>
<comment type="subcellular location">
    <subcellularLocation>
        <location evidence="1">Nucleus</location>
    </subcellularLocation>
</comment>
<dbReference type="PROSITE" id="PS50853">
    <property type="entry name" value="FN3"/>
    <property type="match status" value="1"/>
</dbReference>
<evidence type="ECO:0000256" key="5">
    <source>
        <dbReference type="ARBA" id="ARBA00023242"/>
    </source>
</evidence>
<dbReference type="PANTHER" id="PTHR46286">
    <property type="entry name" value="VIN3-LIKE PROTEIN 2-RELATED"/>
    <property type="match status" value="1"/>
</dbReference>
<organism evidence="8 9">
    <name type="scientific">Papaver somniferum</name>
    <name type="common">Opium poppy</name>
    <dbReference type="NCBI Taxonomy" id="3469"/>
    <lineage>
        <taxon>Eukaryota</taxon>
        <taxon>Viridiplantae</taxon>
        <taxon>Streptophyta</taxon>
        <taxon>Embryophyta</taxon>
        <taxon>Tracheophyta</taxon>
        <taxon>Spermatophyta</taxon>
        <taxon>Magnoliopsida</taxon>
        <taxon>Ranunculales</taxon>
        <taxon>Papaveraceae</taxon>
        <taxon>Papaveroideae</taxon>
        <taxon>Papaver</taxon>
    </lineage>
</organism>
<keyword evidence="3" id="KW-0863">Zinc-finger</keyword>
<protein>
    <recommendedName>
        <fullName evidence="7">Fibronectin type-III domain-containing protein</fullName>
    </recommendedName>
</protein>
<feature type="compositionally biased region" description="Polar residues" evidence="6">
    <location>
        <begin position="466"/>
        <end position="477"/>
    </location>
</feature>
<keyword evidence="5" id="KW-0539">Nucleus</keyword>
<dbReference type="InterPro" id="IPR044514">
    <property type="entry name" value="VIN3-like"/>
</dbReference>
<dbReference type="Gramene" id="RZC67196">
    <property type="protein sequence ID" value="RZC67196"/>
    <property type="gene ID" value="C5167_010886"/>
</dbReference>
<dbReference type="OMA" id="GDAYCKR"/>
<dbReference type="OrthoDB" id="600557at2759"/>
<dbReference type="Pfam" id="PF23380">
    <property type="entry name" value="VIN3_C"/>
    <property type="match status" value="1"/>
</dbReference>
<evidence type="ECO:0000256" key="1">
    <source>
        <dbReference type="ARBA" id="ARBA00004123"/>
    </source>
</evidence>
<dbReference type="CDD" id="cd15521">
    <property type="entry name" value="PHD_VIN3_plant"/>
    <property type="match status" value="1"/>
</dbReference>
<feature type="domain" description="Fibronectin type-III" evidence="7">
    <location>
        <begin position="352"/>
        <end position="449"/>
    </location>
</feature>